<comment type="caution">
    <text evidence="1">The sequence shown here is derived from an EMBL/GenBank/DDBJ whole genome shotgun (WGS) entry which is preliminary data.</text>
</comment>
<dbReference type="OrthoDB" id="6760456at2759"/>
<dbReference type="Proteomes" id="UP000792457">
    <property type="component" value="Unassembled WGS sequence"/>
</dbReference>
<evidence type="ECO:0000313" key="1">
    <source>
        <dbReference type="EMBL" id="KAG8226197.1"/>
    </source>
</evidence>
<evidence type="ECO:0000313" key="2">
    <source>
        <dbReference type="Proteomes" id="UP000792457"/>
    </source>
</evidence>
<accession>A0A8K0K220</accession>
<name>A0A8K0K220_LADFU</name>
<proteinExistence type="predicted"/>
<sequence length="83" mass="9484">MSFMFGMQLLTIVGKPSKTSAILWDYHAADTRGFTEGLNMRSGDHKELNEDVCRGLKEEFRTYPDFLSKVVTGDDIRIYGYDP</sequence>
<organism evidence="1 2">
    <name type="scientific">Ladona fulva</name>
    <name type="common">Scarce chaser dragonfly</name>
    <name type="synonym">Libellula fulva</name>
    <dbReference type="NCBI Taxonomy" id="123851"/>
    <lineage>
        <taxon>Eukaryota</taxon>
        <taxon>Metazoa</taxon>
        <taxon>Ecdysozoa</taxon>
        <taxon>Arthropoda</taxon>
        <taxon>Hexapoda</taxon>
        <taxon>Insecta</taxon>
        <taxon>Pterygota</taxon>
        <taxon>Palaeoptera</taxon>
        <taxon>Odonata</taxon>
        <taxon>Epiprocta</taxon>
        <taxon>Anisoptera</taxon>
        <taxon>Libelluloidea</taxon>
        <taxon>Libellulidae</taxon>
        <taxon>Ladona</taxon>
    </lineage>
</organism>
<protein>
    <submittedName>
        <fullName evidence="1">Uncharacterized protein</fullName>
    </submittedName>
</protein>
<reference evidence="1" key="1">
    <citation type="submission" date="2013-04" db="EMBL/GenBank/DDBJ databases">
        <authorList>
            <person name="Qu J."/>
            <person name="Murali S.C."/>
            <person name="Bandaranaike D."/>
            <person name="Bellair M."/>
            <person name="Blankenburg K."/>
            <person name="Chao H."/>
            <person name="Dinh H."/>
            <person name="Doddapaneni H."/>
            <person name="Downs B."/>
            <person name="Dugan-Rocha S."/>
            <person name="Elkadiri S."/>
            <person name="Gnanaolivu R.D."/>
            <person name="Hernandez B."/>
            <person name="Javaid M."/>
            <person name="Jayaseelan J.C."/>
            <person name="Lee S."/>
            <person name="Li M."/>
            <person name="Ming W."/>
            <person name="Munidasa M."/>
            <person name="Muniz J."/>
            <person name="Nguyen L."/>
            <person name="Ongeri F."/>
            <person name="Osuji N."/>
            <person name="Pu L.-L."/>
            <person name="Puazo M."/>
            <person name="Qu C."/>
            <person name="Quiroz J."/>
            <person name="Raj R."/>
            <person name="Weissenberger G."/>
            <person name="Xin Y."/>
            <person name="Zou X."/>
            <person name="Han Y."/>
            <person name="Richards S."/>
            <person name="Worley K."/>
            <person name="Muzny D."/>
            <person name="Gibbs R."/>
        </authorList>
    </citation>
    <scope>NUCLEOTIDE SEQUENCE</scope>
    <source>
        <strain evidence="1">Sampled in the wild</strain>
    </source>
</reference>
<dbReference type="EMBL" id="KZ308271">
    <property type="protein sequence ID" value="KAG8226197.1"/>
    <property type="molecule type" value="Genomic_DNA"/>
</dbReference>
<gene>
    <name evidence="1" type="ORF">J437_LFUL012462</name>
</gene>
<keyword evidence="2" id="KW-1185">Reference proteome</keyword>
<reference evidence="1" key="2">
    <citation type="submission" date="2017-10" db="EMBL/GenBank/DDBJ databases">
        <title>Ladona fulva Genome sequencing and assembly.</title>
        <authorList>
            <person name="Murali S."/>
            <person name="Richards S."/>
            <person name="Bandaranaike D."/>
            <person name="Bellair M."/>
            <person name="Blankenburg K."/>
            <person name="Chao H."/>
            <person name="Dinh H."/>
            <person name="Doddapaneni H."/>
            <person name="Dugan-Rocha S."/>
            <person name="Elkadiri S."/>
            <person name="Gnanaolivu R."/>
            <person name="Hernandez B."/>
            <person name="Skinner E."/>
            <person name="Javaid M."/>
            <person name="Lee S."/>
            <person name="Li M."/>
            <person name="Ming W."/>
            <person name="Munidasa M."/>
            <person name="Muniz J."/>
            <person name="Nguyen L."/>
            <person name="Hughes D."/>
            <person name="Osuji N."/>
            <person name="Pu L.-L."/>
            <person name="Puazo M."/>
            <person name="Qu C."/>
            <person name="Quiroz J."/>
            <person name="Raj R."/>
            <person name="Weissenberger G."/>
            <person name="Xin Y."/>
            <person name="Zou X."/>
            <person name="Han Y."/>
            <person name="Worley K."/>
            <person name="Muzny D."/>
            <person name="Gibbs R."/>
        </authorList>
    </citation>
    <scope>NUCLEOTIDE SEQUENCE</scope>
    <source>
        <strain evidence="1">Sampled in the wild</strain>
    </source>
</reference>
<dbReference type="AlphaFoldDB" id="A0A8K0K220"/>